<evidence type="ECO:0000313" key="8">
    <source>
        <dbReference type="EMBL" id="MBM3317440.1"/>
    </source>
</evidence>
<dbReference type="Pfam" id="PF00206">
    <property type="entry name" value="Lyase_1"/>
    <property type="match status" value="1"/>
</dbReference>
<dbReference type="FunFam" id="1.20.200.10:FF:000001">
    <property type="entry name" value="Fumarate hydratase, mitochondrial"/>
    <property type="match status" value="1"/>
</dbReference>
<gene>
    <name evidence="5" type="primary">fumC</name>
    <name evidence="8" type="ORF">FJY75_06265</name>
</gene>
<feature type="domain" description="Fumarase C C-terminal" evidence="7">
    <location>
        <begin position="425"/>
        <end position="473"/>
    </location>
</feature>
<dbReference type="SUPFAM" id="SSF48557">
    <property type="entry name" value="L-aspartase-like"/>
    <property type="match status" value="1"/>
</dbReference>
<keyword evidence="3 5" id="KW-0816">Tricarboxylic acid cycle</keyword>
<dbReference type="GO" id="GO:0004333">
    <property type="term" value="F:fumarate hydratase activity"/>
    <property type="evidence" value="ECO:0007669"/>
    <property type="project" value="UniProtKB-UniRule"/>
</dbReference>
<evidence type="ECO:0000256" key="3">
    <source>
        <dbReference type="ARBA" id="ARBA00022532"/>
    </source>
</evidence>
<sequence>MRDSHDAENPGAGAGTAATRIEHDAMGEIAVPAASYWGAQTQRALQQAPVSGRRMPEPLIRALGLIKRCAAETHRDLGLLDAPAAEAILRAASEVAAGRWSDHFPLDVLQTGSGTSTHMNANEVIANRANELLGAPLGLRAPVHPNDHVNLGQSSNDVFPSAVHIAARGAAEELLGALRELRGDLERKRDEFAAVVKPGRTHLQDAVPVTLGQEFSAYAHQIAQAERRLRAALPAIEELPLGGTAVGTGLGAHPEFAARTIARLAAETGCPLRPAPNRFEALAARDALVELMGAVNALAVAAIKIANDLRLLSSGPRTGLGELRLPALQPGSSIMPGKVNPVVPEIVMQAAAQAMGAHLAVTIGGQHGPLELNVMMPLIADSVLGSVQALARSLRLLGERCVRGIEADAAVCAAAAERSLALAMPLAALVGHDRAAAIARRALAEGRPVREVAVDEGLLTDREARELLDPARLSDPGK</sequence>
<dbReference type="PRINTS" id="PR00149">
    <property type="entry name" value="FUMRATELYASE"/>
</dbReference>
<evidence type="ECO:0000256" key="4">
    <source>
        <dbReference type="ARBA" id="ARBA00023239"/>
    </source>
</evidence>
<dbReference type="FunFam" id="1.10.275.10:FF:000001">
    <property type="entry name" value="Fumarate hydratase, mitochondrial"/>
    <property type="match status" value="1"/>
</dbReference>
<feature type="site" description="Important for catalytic activity" evidence="5">
    <location>
        <position position="345"/>
    </location>
</feature>
<feature type="active site" description="Proton donor/acceptor" evidence="5">
    <location>
        <position position="202"/>
    </location>
</feature>
<dbReference type="Gene3D" id="1.20.200.10">
    <property type="entry name" value="Fumarase/aspartase (Central domain)"/>
    <property type="match status" value="1"/>
</dbReference>
<dbReference type="GO" id="GO:0005737">
    <property type="term" value="C:cytoplasm"/>
    <property type="evidence" value="ECO:0007669"/>
    <property type="project" value="UniProtKB-SubCell"/>
</dbReference>
<evidence type="ECO:0000259" key="6">
    <source>
        <dbReference type="Pfam" id="PF00206"/>
    </source>
</evidence>
<feature type="binding site" description="in site B" evidence="5">
    <location>
        <begin position="144"/>
        <end position="147"/>
    </location>
    <ligand>
        <name>substrate</name>
    </ligand>
</feature>
<dbReference type="HAMAP" id="MF_00743">
    <property type="entry name" value="FumaraseC"/>
    <property type="match status" value="1"/>
</dbReference>
<dbReference type="EC" id="4.2.1.2" evidence="5"/>
<dbReference type="InterPro" id="IPR022761">
    <property type="entry name" value="Fumarate_lyase_N"/>
</dbReference>
<reference evidence="8" key="1">
    <citation type="submission" date="2019-03" db="EMBL/GenBank/DDBJ databases">
        <title>Lake Tanganyika Metagenome-Assembled Genomes (MAGs).</title>
        <authorList>
            <person name="Tran P."/>
        </authorList>
    </citation>
    <scope>NUCLEOTIDE SEQUENCE</scope>
    <source>
        <strain evidence="8">M_DeepCast_400m_m2_100</strain>
    </source>
</reference>
<dbReference type="Gene3D" id="1.10.40.30">
    <property type="entry name" value="Fumarase/aspartase (C-terminal domain)"/>
    <property type="match status" value="1"/>
</dbReference>
<comment type="pathway">
    <text evidence="5">Carbohydrate metabolism; tricarboxylic acid cycle; (S)-malate from fumarate: step 1/1.</text>
</comment>
<dbReference type="InterPro" id="IPR018951">
    <property type="entry name" value="Fumarase_C_C"/>
</dbReference>
<dbReference type="InterPro" id="IPR020557">
    <property type="entry name" value="Fumarate_lyase_CS"/>
</dbReference>
<dbReference type="PROSITE" id="PS00163">
    <property type="entry name" value="FUMARATE_LYASES"/>
    <property type="match status" value="1"/>
</dbReference>
<evidence type="ECO:0000259" key="7">
    <source>
        <dbReference type="Pfam" id="PF10415"/>
    </source>
</evidence>
<feature type="binding site" evidence="5">
    <location>
        <begin position="338"/>
        <end position="340"/>
    </location>
    <ligand>
        <name>substrate</name>
    </ligand>
</feature>
<accession>A0A937X919</accession>
<comment type="function">
    <text evidence="5">Involved in the TCA cycle. Catalyzes the stereospecific interconversion of fumarate to L-malate.</text>
</comment>
<protein>
    <recommendedName>
        <fullName evidence="5">Fumarate hydratase class II</fullName>
        <shortName evidence="5">Fumarase C</shortName>
        <ecNumber evidence="5">4.2.1.2</ecNumber>
    </recommendedName>
    <alternativeName>
        <fullName evidence="5">Aerobic fumarase</fullName>
    </alternativeName>
    <alternativeName>
        <fullName evidence="5">Iron-independent fumarase</fullName>
    </alternativeName>
</protein>
<feature type="domain" description="Fumarate lyase N-terminal" evidence="6">
    <location>
        <begin position="27"/>
        <end position="356"/>
    </location>
</feature>
<dbReference type="Gene3D" id="1.10.275.10">
    <property type="entry name" value="Fumarase/aspartase (N-terminal domain)"/>
    <property type="match status" value="1"/>
</dbReference>
<dbReference type="PANTHER" id="PTHR11444">
    <property type="entry name" value="ASPARTATEAMMONIA/ARGININOSUCCINATE/ADENYLOSUCCINATE LYASE"/>
    <property type="match status" value="1"/>
</dbReference>
<evidence type="ECO:0000313" key="9">
    <source>
        <dbReference type="Proteomes" id="UP000748308"/>
    </source>
</evidence>
<dbReference type="InterPro" id="IPR000362">
    <property type="entry name" value="Fumarate_lyase_fam"/>
</dbReference>
<evidence type="ECO:0000256" key="2">
    <source>
        <dbReference type="ARBA" id="ARBA00022490"/>
    </source>
</evidence>
<comment type="catalytic activity">
    <reaction evidence="5">
        <text>(S)-malate = fumarate + H2O</text>
        <dbReference type="Rhea" id="RHEA:12460"/>
        <dbReference type="ChEBI" id="CHEBI:15377"/>
        <dbReference type="ChEBI" id="CHEBI:15589"/>
        <dbReference type="ChEBI" id="CHEBI:29806"/>
        <dbReference type="EC" id="4.2.1.2"/>
    </reaction>
</comment>
<dbReference type="GO" id="GO:0006099">
    <property type="term" value="P:tricarboxylic acid cycle"/>
    <property type="evidence" value="ECO:0007669"/>
    <property type="project" value="UniProtKB-UniRule"/>
</dbReference>
<comment type="miscellaneous">
    <text evidence="5">There are 2 substrate-binding sites: the catalytic A site, and the non-catalytic B site that may play a role in the transfer of substrate or product between the active site and the solvent. Alternatively, the B site may bind allosteric effectors.</text>
</comment>
<evidence type="ECO:0000256" key="5">
    <source>
        <dbReference type="HAMAP-Rule" id="MF_00743"/>
    </source>
</evidence>
<feature type="active site" evidence="5">
    <location>
        <position position="332"/>
    </location>
</feature>
<comment type="subunit">
    <text evidence="5">Homotetramer.</text>
</comment>
<dbReference type="Pfam" id="PF10415">
    <property type="entry name" value="FumaraseC_C"/>
    <property type="match status" value="1"/>
</dbReference>
<keyword evidence="2 5" id="KW-0963">Cytoplasm</keyword>
<dbReference type="GO" id="GO:0006106">
    <property type="term" value="P:fumarate metabolic process"/>
    <property type="evidence" value="ECO:0007669"/>
    <property type="project" value="InterPro"/>
</dbReference>
<proteinExistence type="inferred from homology"/>
<comment type="caution">
    <text evidence="8">The sequence shown here is derived from an EMBL/GenBank/DDBJ whole genome shotgun (WGS) entry which is preliminary data.</text>
</comment>
<dbReference type="PRINTS" id="PR00145">
    <property type="entry name" value="ARGSUCLYASE"/>
</dbReference>
<organism evidence="8 9">
    <name type="scientific">Eiseniibacteriota bacterium</name>
    <dbReference type="NCBI Taxonomy" id="2212470"/>
    <lineage>
        <taxon>Bacteria</taxon>
        <taxon>Candidatus Eiseniibacteriota</taxon>
    </lineage>
</organism>
<dbReference type="Proteomes" id="UP000748308">
    <property type="component" value="Unassembled WGS sequence"/>
</dbReference>
<name>A0A937X919_UNCEI</name>
<evidence type="ECO:0000256" key="1">
    <source>
        <dbReference type="ARBA" id="ARBA00009084"/>
    </source>
</evidence>
<comment type="subcellular location">
    <subcellularLocation>
        <location evidence="5">Cytoplasm</location>
    </subcellularLocation>
</comment>
<feature type="binding site" evidence="5">
    <location>
        <position position="201"/>
    </location>
    <ligand>
        <name>substrate</name>
    </ligand>
</feature>
<dbReference type="AlphaFoldDB" id="A0A937X919"/>
<comment type="similarity">
    <text evidence="1 5">Belongs to the class-II fumarase/aspartase family. Fumarase subfamily.</text>
</comment>
<dbReference type="PANTHER" id="PTHR11444:SF22">
    <property type="entry name" value="FUMARATE HYDRATASE CLASS II"/>
    <property type="match status" value="1"/>
</dbReference>
<feature type="binding site" evidence="5">
    <location>
        <begin position="154"/>
        <end position="156"/>
    </location>
    <ligand>
        <name>substrate</name>
    </ligand>
</feature>
<dbReference type="NCBIfam" id="NF008909">
    <property type="entry name" value="PRK12273.1"/>
    <property type="match status" value="1"/>
</dbReference>
<keyword evidence="4 5" id="KW-0456">Lyase</keyword>
<dbReference type="InterPro" id="IPR008948">
    <property type="entry name" value="L-Aspartase-like"/>
</dbReference>
<dbReference type="EMBL" id="VGIY01000125">
    <property type="protein sequence ID" value="MBM3317440.1"/>
    <property type="molecule type" value="Genomic_DNA"/>
</dbReference>
<dbReference type="InterPro" id="IPR024083">
    <property type="entry name" value="Fumarase/histidase_N"/>
</dbReference>
<feature type="binding site" evidence="5">
    <location>
        <position position="333"/>
    </location>
    <ligand>
        <name>substrate</name>
    </ligand>
</feature>
<dbReference type="InterPro" id="IPR005677">
    <property type="entry name" value="Fum_hydII"/>
</dbReference>
<feature type="binding site" evidence="5">
    <location>
        <begin position="113"/>
        <end position="115"/>
    </location>
    <ligand>
        <name>substrate</name>
    </ligand>
</feature>